<protein>
    <recommendedName>
        <fullName evidence="3">Metallothionein</fullName>
    </recommendedName>
</protein>
<evidence type="ECO:0000313" key="2">
    <source>
        <dbReference type="Proteomes" id="UP001551176"/>
    </source>
</evidence>
<dbReference type="Proteomes" id="UP001551176">
    <property type="component" value="Unassembled WGS sequence"/>
</dbReference>
<name>A0ABV3C151_9ACTN</name>
<comment type="caution">
    <text evidence="1">The sequence shown here is derived from an EMBL/GenBank/DDBJ whole genome shotgun (WGS) entry which is preliminary data.</text>
</comment>
<organism evidence="1 2">
    <name type="scientific">Streptomyces atriruber</name>
    <dbReference type="NCBI Taxonomy" id="545121"/>
    <lineage>
        <taxon>Bacteria</taxon>
        <taxon>Bacillati</taxon>
        <taxon>Actinomycetota</taxon>
        <taxon>Actinomycetes</taxon>
        <taxon>Kitasatosporales</taxon>
        <taxon>Streptomycetaceae</taxon>
        <taxon>Streptomyces</taxon>
    </lineage>
</organism>
<dbReference type="EMBL" id="JBEYXV010000039">
    <property type="protein sequence ID" value="MEU6826991.1"/>
    <property type="molecule type" value="Genomic_DNA"/>
</dbReference>
<sequence>MSNNDHVSDADNVSSAVMIARDLAENAREESPVDPADLDYDDEPCGEGMCNCHCGEGHVCGCDCWRCDECMQTREYCMCDEDGEW</sequence>
<accession>A0ABV3C151</accession>
<dbReference type="RefSeq" id="WP_359358864.1">
    <property type="nucleotide sequence ID" value="NZ_JBEYXV010000039.1"/>
</dbReference>
<evidence type="ECO:0000313" key="1">
    <source>
        <dbReference type="EMBL" id="MEU6826991.1"/>
    </source>
</evidence>
<proteinExistence type="predicted"/>
<gene>
    <name evidence="1" type="ORF">ABZ921_40830</name>
</gene>
<keyword evidence="2" id="KW-1185">Reference proteome</keyword>
<evidence type="ECO:0008006" key="3">
    <source>
        <dbReference type="Google" id="ProtNLM"/>
    </source>
</evidence>
<reference evidence="1 2" key="1">
    <citation type="submission" date="2024-06" db="EMBL/GenBank/DDBJ databases">
        <title>The Natural Products Discovery Center: Release of the First 8490 Sequenced Strains for Exploring Actinobacteria Biosynthetic Diversity.</title>
        <authorList>
            <person name="Kalkreuter E."/>
            <person name="Kautsar S.A."/>
            <person name="Yang D."/>
            <person name="Bader C.D."/>
            <person name="Teijaro C.N."/>
            <person name="Fluegel L."/>
            <person name="Davis C.M."/>
            <person name="Simpson J.R."/>
            <person name="Lauterbach L."/>
            <person name="Steele A.D."/>
            <person name="Gui C."/>
            <person name="Meng S."/>
            <person name="Li G."/>
            <person name="Viehrig K."/>
            <person name="Ye F."/>
            <person name="Su P."/>
            <person name="Kiefer A.F."/>
            <person name="Nichols A."/>
            <person name="Cepeda A.J."/>
            <person name="Yan W."/>
            <person name="Fan B."/>
            <person name="Jiang Y."/>
            <person name="Adhikari A."/>
            <person name="Zheng C.-J."/>
            <person name="Schuster L."/>
            <person name="Cowan T.M."/>
            <person name="Smanski M.J."/>
            <person name="Chevrette M.G."/>
            <person name="De Carvalho L.P.S."/>
            <person name="Shen B."/>
        </authorList>
    </citation>
    <scope>NUCLEOTIDE SEQUENCE [LARGE SCALE GENOMIC DNA]</scope>
    <source>
        <strain evidence="1 2">NPDC046838</strain>
    </source>
</reference>